<sequence length="61" mass="7028">MWDEFVNSDGFCDAFIDAVLDGVRRRTYFEAHDAFEEDGVAALHGSYRTLILRRVRASEMV</sequence>
<dbReference type="EMBL" id="AOIO01000018">
    <property type="protein sequence ID" value="ELZ03099.1"/>
    <property type="molecule type" value="Genomic_DNA"/>
</dbReference>
<dbReference type="eggNOG" id="ENOG502N5EF">
    <property type="taxonomic scope" value="Archaea"/>
</dbReference>
<dbReference type="AlphaFoldDB" id="M0B097"/>
<keyword evidence="2" id="KW-1185">Reference proteome</keyword>
<name>M0B097_NATA1</name>
<gene>
    <name evidence="1" type="ORF">C481_05900</name>
</gene>
<evidence type="ECO:0000313" key="1">
    <source>
        <dbReference type="EMBL" id="ELZ03099.1"/>
    </source>
</evidence>
<reference evidence="1 2" key="1">
    <citation type="journal article" date="2014" name="PLoS Genet.">
        <title>Phylogenetically driven sequencing of extremely halophilic archaea reveals strategies for static and dynamic osmo-response.</title>
        <authorList>
            <person name="Becker E.A."/>
            <person name="Seitzer P.M."/>
            <person name="Tritt A."/>
            <person name="Larsen D."/>
            <person name="Krusor M."/>
            <person name="Yao A.I."/>
            <person name="Wu D."/>
            <person name="Madern D."/>
            <person name="Eisen J.A."/>
            <person name="Darling A.E."/>
            <person name="Facciotti M.T."/>
        </authorList>
    </citation>
    <scope>NUCLEOTIDE SEQUENCE [LARGE SCALE GENOMIC DNA]</scope>
    <source>
        <strain evidence="1 2">DSM 12278</strain>
    </source>
</reference>
<accession>M0B097</accession>
<proteinExistence type="predicted"/>
<organism evidence="1 2">
    <name type="scientific">Natrialba asiatica (strain ATCC 700177 / DSM 12278 / JCM 9576 / FERM P-10747 / NBRC 102637 / 172P1)</name>
    <dbReference type="NCBI Taxonomy" id="29540"/>
    <lineage>
        <taxon>Archaea</taxon>
        <taxon>Methanobacteriati</taxon>
        <taxon>Methanobacteriota</taxon>
        <taxon>Stenosarchaea group</taxon>
        <taxon>Halobacteria</taxon>
        <taxon>Halobacteriales</taxon>
        <taxon>Natrialbaceae</taxon>
        <taxon>Natrialba</taxon>
    </lineage>
</organism>
<evidence type="ECO:0000313" key="2">
    <source>
        <dbReference type="Proteomes" id="UP000011554"/>
    </source>
</evidence>
<protein>
    <submittedName>
        <fullName evidence="1">Uncharacterized protein</fullName>
    </submittedName>
</protein>
<comment type="caution">
    <text evidence="1">The sequence shown here is derived from an EMBL/GenBank/DDBJ whole genome shotgun (WGS) entry which is preliminary data.</text>
</comment>
<dbReference type="Proteomes" id="UP000011554">
    <property type="component" value="Unassembled WGS sequence"/>
</dbReference>